<proteinExistence type="predicted"/>
<comment type="caution">
    <text evidence="3">The sequence shown here is derived from an EMBL/GenBank/DDBJ whole genome shotgun (WGS) entry which is preliminary data.</text>
</comment>
<dbReference type="PANTHER" id="PTHR40698:SF1">
    <property type="entry name" value="FLAGELLA-RELATED PROTEIN D-RELATED"/>
    <property type="match status" value="1"/>
</dbReference>
<organism evidence="3">
    <name type="scientific">candidate division WOR-3 bacterium</name>
    <dbReference type="NCBI Taxonomy" id="2052148"/>
    <lineage>
        <taxon>Bacteria</taxon>
        <taxon>Bacteria division WOR-3</taxon>
    </lineage>
</organism>
<dbReference type="InterPro" id="IPR016682">
    <property type="entry name" value="FlaD_prd_arc"/>
</dbReference>
<dbReference type="PANTHER" id="PTHR40698">
    <property type="entry name" value="FLAGELLA-RELATED PROTEIN E-RELATED-RELATED"/>
    <property type="match status" value="1"/>
</dbReference>
<accession>A0A7V5HMC9</accession>
<dbReference type="GO" id="GO:0097588">
    <property type="term" value="P:archaeal or bacterial-type flagellum-dependent cell motility"/>
    <property type="evidence" value="ECO:0007669"/>
    <property type="project" value="InterPro"/>
</dbReference>
<evidence type="ECO:0000256" key="1">
    <source>
        <dbReference type="SAM" id="Coils"/>
    </source>
</evidence>
<dbReference type="InterPro" id="IPR052494">
    <property type="entry name" value="Flagella_assembly_related"/>
</dbReference>
<dbReference type="PIRSF" id="PIRSF017066">
    <property type="entry name" value="FlaD_arch_prd"/>
    <property type="match status" value="1"/>
</dbReference>
<evidence type="ECO:0000259" key="2">
    <source>
        <dbReference type="Pfam" id="PF04659"/>
    </source>
</evidence>
<sequence length="366" mass="42154">MGEGGYITEADINAKLSELRGKVPSVVINDLREKLMAKRDNLTYDQLEKIIQRVLDIYGSQSAKYEQISKRVDELGNRLGELSAQLSRLVESLEEAKFNIHEKRAELLEEKAENIKEKIEILDEKLEGSEEDKKVAEVLEEIPEKIEELEEKIEQVVEKSEEGKVEEKAPEDIKPEEVVIEEVNEEIPAREDVVEIEELPQEEVEKIETVEGPEGVVEGGEVEMAEKKFEVPEDIASLLFAEEPKKARLEALPEDIVSTMIALKWLGFLIDRVGIQNLESVLEFYYDIGWISEKVLNTLLRYAKGTRPHHRDPEWKPSEKLTVQDHLISLLFIERLRGLRITRDVLDKLEREVKILEKTLDEFYGV</sequence>
<dbReference type="Pfam" id="PF04659">
    <property type="entry name" value="Arch_fla_DE"/>
    <property type="match status" value="1"/>
</dbReference>
<dbReference type="InterPro" id="IPR006752">
    <property type="entry name" value="Arch_fla_DE"/>
</dbReference>
<keyword evidence="3" id="KW-0966">Cell projection</keyword>
<name>A0A7V5HMC9_UNCW3</name>
<dbReference type="AlphaFoldDB" id="A0A7V5HMC9"/>
<gene>
    <name evidence="3" type="ORF">ENL43_00835</name>
</gene>
<reference evidence="3" key="1">
    <citation type="journal article" date="2020" name="mSystems">
        <title>Genome- and Community-Level Interaction Insights into Carbon Utilization and Element Cycling Functions of Hydrothermarchaeota in Hydrothermal Sediment.</title>
        <authorList>
            <person name="Zhou Z."/>
            <person name="Liu Y."/>
            <person name="Xu W."/>
            <person name="Pan J."/>
            <person name="Luo Z.H."/>
            <person name="Li M."/>
        </authorList>
    </citation>
    <scope>NUCLEOTIDE SEQUENCE [LARGE SCALE GENOMIC DNA]</scope>
    <source>
        <strain evidence="3">HyVt-96</strain>
    </source>
</reference>
<dbReference type="EMBL" id="DRTX01000048">
    <property type="protein sequence ID" value="HHF52893.1"/>
    <property type="molecule type" value="Genomic_DNA"/>
</dbReference>
<keyword evidence="1" id="KW-0175">Coiled coil</keyword>
<keyword evidence="3" id="KW-0969">Cilium</keyword>
<protein>
    <submittedName>
        <fullName evidence="3">Flagellar protein D</fullName>
    </submittedName>
</protein>
<feature type="coiled-coil region" evidence="1">
    <location>
        <begin position="339"/>
        <end position="366"/>
    </location>
</feature>
<keyword evidence="3" id="KW-0282">Flagellum</keyword>
<dbReference type="Proteomes" id="UP000886050">
    <property type="component" value="Unassembled WGS sequence"/>
</dbReference>
<evidence type="ECO:0000313" key="3">
    <source>
        <dbReference type="EMBL" id="HHF52893.1"/>
    </source>
</evidence>
<feature type="coiled-coil region" evidence="1">
    <location>
        <begin position="65"/>
        <end position="166"/>
    </location>
</feature>
<feature type="domain" description="Archaeal flagella protein FlaD/E" evidence="2">
    <location>
        <begin position="245"/>
        <end position="338"/>
    </location>
</feature>